<keyword evidence="4 6" id="KW-0808">Transferase</keyword>
<dbReference type="SUPFAM" id="SSF51717">
    <property type="entry name" value="Dihydropteroate synthetase-like"/>
    <property type="match status" value="1"/>
</dbReference>
<dbReference type="InterPro" id="IPR023467">
    <property type="entry name" value="MeTrfase_MtrH/MtxH"/>
</dbReference>
<dbReference type="Gene3D" id="3.20.20.20">
    <property type="entry name" value="Dihydropteroate synthase-like"/>
    <property type="match status" value="1"/>
</dbReference>
<dbReference type="GO" id="GO:0006730">
    <property type="term" value="P:one-carbon metabolic process"/>
    <property type="evidence" value="ECO:0007669"/>
    <property type="project" value="UniProtKB-KW"/>
</dbReference>
<sequence>MFKFGDQKTLKVGGVEIGGEPGKKSTVLIGSIFYSGHNIVEDERRGVFDKEAAEDLIRKQEELSDKSGNPCLIDVIGMSEEAIKRYIDFVAEATDTPFLIDSAVPSIKIAAMNYVEEIGLEDKVVYNSISPESKDEEIKALADSKIEAAIPLLYTPNVTSANARIGSFNKILPRLEEAGITKPLIDTFVMDVPSLPAAAKAAIEIKKEYGLPCGSAAHNAIASWKGLKNILWKEAKKPATLIADIMQIILGSDFILYGPIEDAELVFPGTFIVDTAYRYFSRMKDELIKL</sequence>
<evidence type="ECO:0000256" key="1">
    <source>
        <dbReference type="ARBA" id="ARBA00006230"/>
    </source>
</evidence>
<keyword evidence="2" id="KW-0554">One-carbon metabolism</keyword>
<comment type="similarity">
    <text evidence="1">Belongs to the MtrH family.</text>
</comment>
<reference evidence="6 7" key="1">
    <citation type="submission" date="2018-06" db="EMBL/GenBank/DDBJ databases">
        <title>Draft genome sequence of hyperthermophilic methanogen Methanothermobacter tenebrarum sp. MCM-B 1447.</title>
        <authorList>
            <person name="Pore S.D."/>
            <person name="Dagar S."/>
            <person name="Dhakephalkar P.K."/>
        </authorList>
    </citation>
    <scope>NUCLEOTIDE SEQUENCE [LARGE SCALE GENOMIC DNA]</scope>
    <source>
        <strain evidence="6 7">MCM B 1447</strain>
    </source>
</reference>
<keyword evidence="7" id="KW-1185">Reference proteome</keyword>
<dbReference type="InterPro" id="IPR011005">
    <property type="entry name" value="Dihydropteroate_synth-like_sf"/>
</dbReference>
<evidence type="ECO:0000313" key="7">
    <source>
        <dbReference type="Proteomes" id="UP000249782"/>
    </source>
</evidence>
<keyword evidence="5" id="KW-1278">Translocase</keyword>
<evidence type="ECO:0000256" key="4">
    <source>
        <dbReference type="ARBA" id="ARBA00022679"/>
    </source>
</evidence>
<organism evidence="6 7">
    <name type="scientific">Methanothermobacter tenebrarum</name>
    <dbReference type="NCBI Taxonomy" id="680118"/>
    <lineage>
        <taxon>Archaea</taxon>
        <taxon>Methanobacteriati</taxon>
        <taxon>Methanobacteriota</taxon>
        <taxon>Methanomada group</taxon>
        <taxon>Methanobacteria</taxon>
        <taxon>Methanobacteriales</taxon>
        <taxon>Methanobacteriaceae</taxon>
        <taxon>Methanothermobacter</taxon>
    </lineage>
</organism>
<accession>A0A328PC37</accession>
<dbReference type="Proteomes" id="UP000249782">
    <property type="component" value="Unassembled WGS sequence"/>
</dbReference>
<dbReference type="AlphaFoldDB" id="A0A328PC37"/>
<evidence type="ECO:0000256" key="5">
    <source>
        <dbReference type="ARBA" id="ARBA00022967"/>
    </source>
</evidence>
<comment type="caution">
    <text evidence="6">The sequence shown here is derived from an EMBL/GenBank/DDBJ whole genome shotgun (WGS) entry which is preliminary data.</text>
</comment>
<dbReference type="PIRSF" id="PIRSF004960">
    <property type="entry name" value="MtrH_MtxH"/>
    <property type="match status" value="1"/>
</dbReference>
<name>A0A328PC37_9EURY</name>
<evidence type="ECO:0000313" key="6">
    <source>
        <dbReference type="EMBL" id="RAO78711.1"/>
    </source>
</evidence>
<evidence type="ECO:0000256" key="3">
    <source>
        <dbReference type="ARBA" id="ARBA00022603"/>
    </source>
</evidence>
<gene>
    <name evidence="6" type="ORF">DPC56_06795</name>
</gene>
<dbReference type="EMBL" id="QLOE01000009">
    <property type="protein sequence ID" value="RAO78711.1"/>
    <property type="molecule type" value="Genomic_DNA"/>
</dbReference>
<evidence type="ECO:0000256" key="2">
    <source>
        <dbReference type="ARBA" id="ARBA00022563"/>
    </source>
</evidence>
<dbReference type="GO" id="GO:0032259">
    <property type="term" value="P:methylation"/>
    <property type="evidence" value="ECO:0007669"/>
    <property type="project" value="UniProtKB-KW"/>
</dbReference>
<dbReference type="GO" id="GO:0008168">
    <property type="term" value="F:methyltransferase activity"/>
    <property type="evidence" value="ECO:0007669"/>
    <property type="project" value="UniProtKB-KW"/>
</dbReference>
<proteinExistence type="inferred from homology"/>
<dbReference type="Pfam" id="PF02007">
    <property type="entry name" value="MtrH"/>
    <property type="match status" value="1"/>
</dbReference>
<keyword evidence="3 6" id="KW-0489">Methyltransferase</keyword>
<protein>
    <submittedName>
        <fullName evidence="6">Tetrahydromethanopterin S-methyltransferase subunit H</fullName>
    </submittedName>
</protein>
<dbReference type="NCBIfam" id="NF002142">
    <property type="entry name" value="PRK00979.1-1"/>
    <property type="match status" value="1"/>
</dbReference>